<feature type="domain" description="Peptidase M3A/M3B catalytic" evidence="11">
    <location>
        <begin position="1310"/>
        <end position="1806"/>
    </location>
</feature>
<dbReference type="InterPro" id="IPR027417">
    <property type="entry name" value="P-loop_NTPase"/>
</dbReference>
<dbReference type="PRINTS" id="PR00381">
    <property type="entry name" value="KINESINLIGHT"/>
</dbReference>
<reference evidence="13 14" key="1">
    <citation type="journal article" date="2016" name="Sci. Rep.">
        <title>Penicillium arizonense, a new, genome sequenced fungal species, reveals a high chemical diversity in secreted metabolites.</title>
        <authorList>
            <person name="Grijseels S."/>
            <person name="Nielsen J.C."/>
            <person name="Randelovic M."/>
            <person name="Nielsen J."/>
            <person name="Nielsen K.F."/>
            <person name="Workman M."/>
            <person name="Frisvad J.C."/>
        </authorList>
    </citation>
    <scope>NUCLEOTIDE SEQUENCE [LARGE SCALE GENOMIC DNA]</scope>
    <source>
        <strain evidence="13 14">CBS 141311</strain>
    </source>
</reference>
<evidence type="ECO:0000256" key="7">
    <source>
        <dbReference type="ARBA" id="ARBA00022833"/>
    </source>
</evidence>
<dbReference type="STRING" id="1835702.A0A1F5L7Z3"/>
<evidence type="ECO:0000256" key="3">
    <source>
        <dbReference type="ARBA" id="ARBA00022490"/>
    </source>
</evidence>
<dbReference type="GO" id="GO:0006508">
    <property type="term" value="P:proteolysis"/>
    <property type="evidence" value="ECO:0007669"/>
    <property type="project" value="UniProtKB-KW"/>
</dbReference>
<dbReference type="Gene3D" id="1.20.1050.40">
    <property type="entry name" value="Endopeptidase. Chain P, domain 1"/>
    <property type="match status" value="1"/>
</dbReference>
<dbReference type="OrthoDB" id="534666at2759"/>
<dbReference type="GO" id="GO:0005758">
    <property type="term" value="C:mitochondrial intermembrane space"/>
    <property type="evidence" value="ECO:0007669"/>
    <property type="project" value="TreeGrafter"/>
</dbReference>
<dbReference type="PANTHER" id="PTHR11804:SF84">
    <property type="entry name" value="SACCHAROLYSIN"/>
    <property type="match status" value="1"/>
</dbReference>
<dbReference type="InterPro" id="IPR024077">
    <property type="entry name" value="Neurolysin/TOP_dom2"/>
</dbReference>
<dbReference type="EMBL" id="LXJU01000023">
    <property type="protein sequence ID" value="OGE49069.1"/>
    <property type="molecule type" value="Genomic_DNA"/>
</dbReference>
<feature type="compositionally biased region" description="Polar residues" evidence="10">
    <location>
        <begin position="1629"/>
        <end position="1639"/>
    </location>
</feature>
<dbReference type="Pfam" id="PF13374">
    <property type="entry name" value="TPR_10"/>
    <property type="match status" value="4"/>
</dbReference>
<evidence type="ECO:0000256" key="5">
    <source>
        <dbReference type="ARBA" id="ARBA00022723"/>
    </source>
</evidence>
<dbReference type="Pfam" id="PF25000">
    <property type="entry name" value="DUF7779"/>
    <property type="match status" value="1"/>
</dbReference>
<evidence type="ECO:0000256" key="4">
    <source>
        <dbReference type="ARBA" id="ARBA00022670"/>
    </source>
</evidence>
<proteinExistence type="inferred from homology"/>
<evidence type="ECO:0000259" key="11">
    <source>
        <dbReference type="Pfam" id="PF01432"/>
    </source>
</evidence>
<evidence type="ECO:0000313" key="14">
    <source>
        <dbReference type="Proteomes" id="UP000177622"/>
    </source>
</evidence>
<evidence type="ECO:0000259" key="12">
    <source>
        <dbReference type="Pfam" id="PF25000"/>
    </source>
</evidence>
<dbReference type="GO" id="GO:0004222">
    <property type="term" value="F:metalloendopeptidase activity"/>
    <property type="evidence" value="ECO:0007669"/>
    <property type="project" value="InterPro"/>
</dbReference>
<dbReference type="RefSeq" id="XP_022484523.1">
    <property type="nucleotide sequence ID" value="XM_022635563.1"/>
</dbReference>
<organism evidence="13 14">
    <name type="scientific">Penicillium arizonense</name>
    <dbReference type="NCBI Taxonomy" id="1835702"/>
    <lineage>
        <taxon>Eukaryota</taxon>
        <taxon>Fungi</taxon>
        <taxon>Dikarya</taxon>
        <taxon>Ascomycota</taxon>
        <taxon>Pezizomycotina</taxon>
        <taxon>Eurotiomycetes</taxon>
        <taxon>Eurotiomycetidae</taxon>
        <taxon>Eurotiales</taxon>
        <taxon>Aspergillaceae</taxon>
        <taxon>Penicillium</taxon>
    </lineage>
</organism>
<dbReference type="SUPFAM" id="SSF55486">
    <property type="entry name" value="Metalloproteases ('zincins'), catalytic domain"/>
    <property type="match status" value="1"/>
</dbReference>
<evidence type="ECO:0000256" key="10">
    <source>
        <dbReference type="SAM" id="MobiDB-lite"/>
    </source>
</evidence>
<keyword evidence="4 9" id="KW-0645">Protease</keyword>
<dbReference type="Gene3D" id="1.25.40.10">
    <property type="entry name" value="Tetratricopeptide repeat domain"/>
    <property type="match status" value="3"/>
</dbReference>
<dbReference type="Pfam" id="PF01432">
    <property type="entry name" value="Peptidase_M3"/>
    <property type="match status" value="1"/>
</dbReference>
<dbReference type="FunFam" id="3.40.390.10:FF:000006">
    <property type="entry name" value="Thimet oligopeptidase 1"/>
    <property type="match status" value="1"/>
</dbReference>
<evidence type="ECO:0000256" key="1">
    <source>
        <dbReference type="ARBA" id="ARBA00004496"/>
    </source>
</evidence>
<feature type="region of interest" description="Disordered" evidence="10">
    <location>
        <begin position="1629"/>
        <end position="1649"/>
    </location>
</feature>
<protein>
    <submittedName>
        <fullName evidence="13">Uncharacterized protein</fullName>
    </submittedName>
</protein>
<evidence type="ECO:0000313" key="13">
    <source>
        <dbReference type="EMBL" id="OGE49069.1"/>
    </source>
</evidence>
<keyword evidence="3" id="KW-0963">Cytoplasm</keyword>
<dbReference type="InterPro" id="IPR024079">
    <property type="entry name" value="MetalloPept_cat_dom_sf"/>
</dbReference>
<dbReference type="InterPro" id="IPR011990">
    <property type="entry name" value="TPR-like_helical_dom_sf"/>
</dbReference>
<evidence type="ECO:0000256" key="8">
    <source>
        <dbReference type="ARBA" id="ARBA00023049"/>
    </source>
</evidence>
<keyword evidence="7 9" id="KW-0862">Zinc</keyword>
<dbReference type="GO" id="GO:0043531">
    <property type="term" value="F:ADP binding"/>
    <property type="evidence" value="ECO:0007669"/>
    <property type="project" value="InterPro"/>
</dbReference>
<dbReference type="Pfam" id="PF13424">
    <property type="entry name" value="TPR_12"/>
    <property type="match status" value="4"/>
</dbReference>
<feature type="domain" description="DUF7779" evidence="12">
    <location>
        <begin position="325"/>
        <end position="420"/>
    </location>
</feature>
<dbReference type="FunFam" id="1.20.1050.40:FF:000001">
    <property type="entry name" value="Thimet oligopeptidase 1"/>
    <property type="match status" value="1"/>
</dbReference>
<dbReference type="Proteomes" id="UP000177622">
    <property type="component" value="Unassembled WGS sequence"/>
</dbReference>
<dbReference type="InterPro" id="IPR045090">
    <property type="entry name" value="Pept_M3A_M3B"/>
</dbReference>
<evidence type="ECO:0000256" key="2">
    <source>
        <dbReference type="ARBA" id="ARBA00006040"/>
    </source>
</evidence>
<dbReference type="GO" id="GO:0046872">
    <property type="term" value="F:metal ion binding"/>
    <property type="evidence" value="ECO:0007669"/>
    <property type="project" value="UniProtKB-UniRule"/>
</dbReference>
<keyword evidence="6 9" id="KW-0378">Hydrolase</keyword>
<dbReference type="Gene3D" id="3.40.390.10">
    <property type="entry name" value="Collagenase (Catalytic Domain)"/>
    <property type="match status" value="1"/>
</dbReference>
<comment type="subcellular location">
    <subcellularLocation>
        <location evidence="1">Cytoplasm</location>
    </subcellularLocation>
</comment>
<dbReference type="SUPFAM" id="SSF52540">
    <property type="entry name" value="P-loop containing nucleoside triphosphate hydrolases"/>
    <property type="match status" value="1"/>
</dbReference>
<dbReference type="InterPro" id="IPR056681">
    <property type="entry name" value="DUF7779"/>
</dbReference>
<dbReference type="GO" id="GO:0006518">
    <property type="term" value="P:peptide metabolic process"/>
    <property type="evidence" value="ECO:0007669"/>
    <property type="project" value="TreeGrafter"/>
</dbReference>
<name>A0A1F5L7Z3_PENAI</name>
<evidence type="ECO:0000256" key="9">
    <source>
        <dbReference type="RuleBase" id="RU003435"/>
    </source>
</evidence>
<sequence>MASISFPGNNHGIQVGDNHGSINAEFHLPPVRPETPPSPLSTVPFARDPDFVSRDIPFHWIHEKSLVPGSRIALVGLGGVGKSQLAIEYSYQVRSESPATWVFWVHASNEARFEQSFRDIADQVKITGRQDPQANIFKLVENWLRDEKRGRWVLILDNIDVYEVLHKSPARGQRDQKNNLIDASTKPLLEYLPRSLHGFVIITTRSREVALKMVHHKDLFELEPMKRPEALKLLQRKLEQPGESQESQQLVEELEFMPLAIVQAASYIRNLAPRYSVSQYLRVFQKSDREATKLLKTDANDLYRDWEAENSILVTWQISFDYIRRTNPSAASLLSLMSFFDRQEIPEDLLQVQPESSHLSRSEFLDDSSEDGQVSESDTVDNFENDIATLRDFSFISVSKNGTFFTMHRLVQLTIRSWLKSHGQTEQWKEKFISNLYHKFPTGHYENWEICRRLFPHVKAAMSQRPESDKSLRDWATLLYNGAWYASLSGILADVRDMASKSRKQRTKLLGAEDEETLNSTAMLATAWSLEGHWKEAERLEVQVMESRKAQLGDDHLSTLTSMANLASTYRNQGRWEEAERLEVQVVESRKAQLGDDHHSTLTSMTNLAATYKNQGRWEEAEQLQVQVMEKSKMKLGNNHPNTLTTMGNLAATFWDQGQWEEAEQLEVQVIEMSKTKLGDDHPATLISMANLAVTYRNQGRWEEAEWLDVQVMETSKTKFGDEHPSTLISMANLASTYRSQGRYDKAESLDVRVIEARKAKLGDDHPDTLNSMASLAMTYRIQGRWEEAEQLEVQVMETSKTKLGEQHPDTLMSMGNLASTFCDQGRWEEAERLEVQVMEARKIKLGGDHPNTLASMANLAATFWNQGRWEKAEQLFVQVLERSKTKLGNNHPDTLRGMGNLASTYRNQGRWEEAEQLEVQVMETSKMKFGDEHPSTLISMANLASTYRSQGRYDEAEMLEVQVMEARKAKLGDDHPSTLTSIGNLASTFWNQGRWKEAEQLQVQVMVMSLTKLGEDHPSTLTMSFGSPDNNSNYGRTPPSPAIIAFIRHFFVALIAILTVAPLLRLRLSSVLGHLRTTTPVRFLTTSSMAPSHLRKPPQAPPIFTATPQSVVADAERLIKTSRAIQDKLVAEIKPENATFANVVRPLAQDDNVMGLEAHILGFYQAVSTDSKLRDASSKAEELMDEFFIEAVMREDVYNLFDSVLRRNESLDPESRRLLEKEHKDFVRNGLGLPAGPQRARFKEIKKRLSQLSIEFQKNLNEENGGIWFTPEQLSGVPNDVLDGLKKGENENAGKLWLSFKYPDLFPTMKYASDPETRKQVMIANENKCNQNVPLFREAIVLRDEAARLLGYPNHAAFRIEDKMAKTPETVNKFLGDLRNRLTAGGKQEMEKLRELKKATDPNSDGRYYLWDHRFYDRLMLEKDYSLDQQLIAEWFPLQTTIEGMLKIFEELFGLEFVEIVGEDRASLAPTGQGDDIVWHEDVQVFSVWNDEGEGNGFVGYLYLDLFPREGKYGHAANFNLQPGFIDKDGNRRFPATALVCNFTKPQPKKPSLLKHDEVVTLFHELGHGIHDLVSRTIYSRFHGTSTVRDFVEAPSQMLENWCWTPSQLRSLSRHYSTLSPEYLASWQEAQQSRSGGKTATGPPPERIPDDVIENLIRTKHVNDALFNLRQLHFGIFDMTIHEPKSHADIEALPLSATYNRLRQEITQMDGPEALGAGSEWGHGEATFGHLIGGYDAGYYGYLSSQVYSTDMFYTVFKDDPMNKAAGRRYRYQVLEKGGSQDEMKTLTEFLGREPQTDAFYKDLGLA</sequence>
<dbReference type="Gene3D" id="3.40.50.300">
    <property type="entry name" value="P-loop containing nucleotide triphosphate hydrolases"/>
    <property type="match status" value="1"/>
</dbReference>
<dbReference type="CDD" id="cd06455">
    <property type="entry name" value="M3A_TOP"/>
    <property type="match status" value="1"/>
</dbReference>
<dbReference type="InterPro" id="IPR001567">
    <property type="entry name" value="Pept_M3A_M3B_dom"/>
</dbReference>
<gene>
    <name evidence="13" type="ORF">PENARI_c023G07147</name>
</gene>
<keyword evidence="8 9" id="KW-0482">Metalloprotease</keyword>
<dbReference type="Gene3D" id="1.10.1370.10">
    <property type="entry name" value="Neurolysin, domain 3"/>
    <property type="match status" value="1"/>
</dbReference>
<dbReference type="PANTHER" id="PTHR11804">
    <property type="entry name" value="PROTEASE M3 THIMET OLIGOPEPTIDASE-RELATED"/>
    <property type="match status" value="1"/>
</dbReference>
<dbReference type="InterPro" id="IPR024080">
    <property type="entry name" value="Neurolysin/TOP_N"/>
</dbReference>
<comment type="cofactor">
    <cofactor evidence="9">
        <name>Zn(2+)</name>
        <dbReference type="ChEBI" id="CHEBI:29105"/>
    </cofactor>
    <text evidence="9">Binds 1 zinc ion.</text>
</comment>
<keyword evidence="14" id="KW-1185">Reference proteome</keyword>
<dbReference type="SUPFAM" id="SSF48452">
    <property type="entry name" value="TPR-like"/>
    <property type="match status" value="4"/>
</dbReference>
<keyword evidence="5 9" id="KW-0479">Metal-binding</keyword>
<comment type="similarity">
    <text evidence="2 9">Belongs to the peptidase M3 family.</text>
</comment>
<accession>A0A1F5L7Z3</accession>
<dbReference type="GeneID" id="34580297"/>
<comment type="caution">
    <text evidence="13">The sequence shown here is derived from an EMBL/GenBank/DDBJ whole genome shotgun (WGS) entry which is preliminary data.</text>
</comment>
<evidence type="ECO:0000256" key="6">
    <source>
        <dbReference type="ARBA" id="ARBA00022801"/>
    </source>
</evidence>